<gene>
    <name evidence="2" type="ORF">Sradi_7036100</name>
</gene>
<dbReference type="InterPro" id="IPR002182">
    <property type="entry name" value="NB-ARC"/>
</dbReference>
<dbReference type="AlphaFoldDB" id="A0AAW2J9U9"/>
<dbReference type="SUPFAM" id="SSF52540">
    <property type="entry name" value="P-loop containing nucleoside triphosphate hydrolases"/>
    <property type="match status" value="1"/>
</dbReference>
<dbReference type="InterPro" id="IPR027417">
    <property type="entry name" value="P-loop_NTPase"/>
</dbReference>
<dbReference type="PANTHER" id="PTHR19338">
    <property type="entry name" value="TRANSLOCASE OF INNER MITOCHONDRIAL MEMBRANE 13 HOMOLOG"/>
    <property type="match status" value="1"/>
</dbReference>
<comment type="caution">
    <text evidence="2">The sequence shown here is derived from an EMBL/GenBank/DDBJ whole genome shotgun (WGS) entry which is preliminary data.</text>
</comment>
<proteinExistence type="predicted"/>
<evidence type="ECO:0000313" key="2">
    <source>
        <dbReference type="EMBL" id="KAL0291064.1"/>
    </source>
</evidence>
<evidence type="ECO:0000259" key="1">
    <source>
        <dbReference type="Pfam" id="PF00931"/>
    </source>
</evidence>
<dbReference type="GO" id="GO:0043531">
    <property type="term" value="F:ADP binding"/>
    <property type="evidence" value="ECO:0007669"/>
    <property type="project" value="InterPro"/>
</dbReference>
<protein>
    <submittedName>
        <fullName evidence="2">Disease resistance protein RPP13</fullName>
    </submittedName>
</protein>
<feature type="domain" description="NB-ARC" evidence="1">
    <location>
        <begin position="1"/>
        <end position="96"/>
    </location>
</feature>
<dbReference type="Pfam" id="PF00931">
    <property type="entry name" value="NB-ARC"/>
    <property type="match status" value="1"/>
</dbReference>
<organism evidence="2">
    <name type="scientific">Sesamum radiatum</name>
    <name type="common">Black benniseed</name>
    <dbReference type="NCBI Taxonomy" id="300843"/>
    <lineage>
        <taxon>Eukaryota</taxon>
        <taxon>Viridiplantae</taxon>
        <taxon>Streptophyta</taxon>
        <taxon>Embryophyta</taxon>
        <taxon>Tracheophyta</taxon>
        <taxon>Spermatophyta</taxon>
        <taxon>Magnoliopsida</taxon>
        <taxon>eudicotyledons</taxon>
        <taxon>Gunneridae</taxon>
        <taxon>Pentapetalae</taxon>
        <taxon>asterids</taxon>
        <taxon>lamiids</taxon>
        <taxon>Lamiales</taxon>
        <taxon>Pedaliaceae</taxon>
        <taxon>Sesamum</taxon>
    </lineage>
</organism>
<accession>A0AAW2J9U9</accession>
<sequence length="102" mass="11695">MEGIGKTTLARNLYEDPSFISRFNTRAWATISQDYNNRKLQDVLLSLLGCVIGKPKDEILGISDDQLALRLHQALIGRYLIVLDDVWDVEPWNDIYKKVIFG</sequence>
<name>A0AAW2J9U9_SESRA</name>
<dbReference type="EMBL" id="JACGWJ010000568">
    <property type="protein sequence ID" value="KAL0291064.1"/>
    <property type="molecule type" value="Genomic_DNA"/>
</dbReference>
<reference evidence="2" key="2">
    <citation type="journal article" date="2024" name="Plant">
        <title>Genomic evolution and insights into agronomic trait innovations of Sesamum species.</title>
        <authorList>
            <person name="Miao H."/>
            <person name="Wang L."/>
            <person name="Qu L."/>
            <person name="Liu H."/>
            <person name="Sun Y."/>
            <person name="Le M."/>
            <person name="Wang Q."/>
            <person name="Wei S."/>
            <person name="Zheng Y."/>
            <person name="Lin W."/>
            <person name="Duan Y."/>
            <person name="Cao H."/>
            <person name="Xiong S."/>
            <person name="Wang X."/>
            <person name="Wei L."/>
            <person name="Li C."/>
            <person name="Ma Q."/>
            <person name="Ju M."/>
            <person name="Zhao R."/>
            <person name="Li G."/>
            <person name="Mu C."/>
            <person name="Tian Q."/>
            <person name="Mei H."/>
            <person name="Zhang T."/>
            <person name="Gao T."/>
            <person name="Zhang H."/>
        </authorList>
    </citation>
    <scope>NUCLEOTIDE SEQUENCE</scope>
    <source>
        <strain evidence="2">G02</strain>
    </source>
</reference>
<dbReference type="PANTHER" id="PTHR19338:SF60">
    <property type="entry name" value="NB-ARC DOMAIN-CONTAINING PROTEIN"/>
    <property type="match status" value="1"/>
</dbReference>
<dbReference type="Gene3D" id="3.40.50.300">
    <property type="entry name" value="P-loop containing nucleotide triphosphate hydrolases"/>
    <property type="match status" value="1"/>
</dbReference>
<reference evidence="2" key="1">
    <citation type="submission" date="2020-06" db="EMBL/GenBank/DDBJ databases">
        <authorList>
            <person name="Li T."/>
            <person name="Hu X."/>
            <person name="Zhang T."/>
            <person name="Song X."/>
            <person name="Zhang H."/>
            <person name="Dai N."/>
            <person name="Sheng W."/>
            <person name="Hou X."/>
            <person name="Wei L."/>
        </authorList>
    </citation>
    <scope>NUCLEOTIDE SEQUENCE</scope>
    <source>
        <strain evidence="2">G02</strain>
        <tissue evidence="2">Leaf</tissue>
    </source>
</reference>